<evidence type="ECO:0000313" key="2">
    <source>
        <dbReference type="EMBL" id="KZN87994.1"/>
    </source>
</evidence>
<dbReference type="AlphaFoldDB" id="A0A167T8B8"/>
<feature type="region of interest" description="Disordered" evidence="1">
    <location>
        <begin position="15"/>
        <end position="51"/>
    </location>
</feature>
<name>A0A167T8B8_PENCH</name>
<feature type="region of interest" description="Disordered" evidence="1">
    <location>
        <begin position="107"/>
        <end position="213"/>
    </location>
</feature>
<proteinExistence type="predicted"/>
<feature type="compositionally biased region" description="Gly residues" evidence="1">
    <location>
        <begin position="107"/>
        <end position="149"/>
    </location>
</feature>
<organism evidence="2">
    <name type="scientific">Penicillium chrysogenum</name>
    <name type="common">Penicillium notatum</name>
    <dbReference type="NCBI Taxonomy" id="5076"/>
    <lineage>
        <taxon>Eukaryota</taxon>
        <taxon>Fungi</taxon>
        <taxon>Dikarya</taxon>
        <taxon>Ascomycota</taxon>
        <taxon>Pezizomycotina</taxon>
        <taxon>Eurotiomycetes</taxon>
        <taxon>Eurotiomycetidae</taxon>
        <taxon>Eurotiales</taxon>
        <taxon>Aspergillaceae</taxon>
        <taxon>Penicillium</taxon>
        <taxon>Penicillium chrysogenum species complex</taxon>
    </lineage>
</organism>
<reference evidence="2" key="1">
    <citation type="journal article" date="2014" name="Genome Announc.">
        <title>Complete sequencing and chromosome-scale genome assembly of the industrial progenitor strain P2niaD18 from the penicillin producer Penicillium chrysogenum.</title>
        <authorList>
            <person name="Specht T."/>
            <person name="Dahlmann T.A."/>
            <person name="Zadra I."/>
            <person name="Kurnsteiner H."/>
            <person name="Kuck U."/>
        </authorList>
    </citation>
    <scope>NUCLEOTIDE SEQUENCE [LARGE SCALE GENOMIC DNA]</scope>
    <source>
        <strain evidence="2">P2niaD18</strain>
    </source>
</reference>
<evidence type="ECO:0000256" key="1">
    <source>
        <dbReference type="SAM" id="MobiDB-lite"/>
    </source>
</evidence>
<feature type="compositionally biased region" description="Low complexity" evidence="1">
    <location>
        <begin position="161"/>
        <end position="170"/>
    </location>
</feature>
<protein>
    <submittedName>
        <fullName evidence="2">Uncharacterized protein</fullName>
    </submittedName>
</protein>
<accession>A0A167T8B8</accession>
<sequence>MSIYLSPLSSSVSLRKLRRGDRPPLGPGEIGPNNARNRALKKRRRQAQAAREQAAVVEARRRELENEFALDMVRARANARLAEEFGPEAARGGGALAHGGNFRGGAFRGGAFRGRGRGSRGTGGRGGARGGRGRGGARGGRGRGAGRGAFHGAEADPGQREAPAAGGPLPDADEDEHMLVDEARAVPNEGAAQNDACARRGPVPQYEQEHRRA</sequence>
<dbReference type="Proteomes" id="UP000076449">
    <property type="component" value="Chromosome II"/>
</dbReference>
<dbReference type="EMBL" id="CM002799">
    <property type="protein sequence ID" value="KZN87994.1"/>
    <property type="molecule type" value="Genomic_DNA"/>
</dbReference>
<gene>
    <name evidence="2" type="ORF">EN45_065610</name>
</gene>